<comment type="caution">
    <text evidence="2">The sequence shown here is derived from an EMBL/GenBank/DDBJ whole genome shotgun (WGS) entry which is preliminary data.</text>
</comment>
<sequence length="44" mass="4800">MKKPWGEVKLEVLDVKMTMKGGGHGGGKHPHDPADPEPETDIYS</sequence>
<organism evidence="2 3">
    <name type="scientific">Cytobacillus stercorigallinarum</name>
    <dbReference type="NCBI Taxonomy" id="2762240"/>
    <lineage>
        <taxon>Bacteria</taxon>
        <taxon>Bacillati</taxon>
        <taxon>Bacillota</taxon>
        <taxon>Bacilli</taxon>
        <taxon>Bacillales</taxon>
        <taxon>Bacillaceae</taxon>
        <taxon>Cytobacillus</taxon>
    </lineage>
</organism>
<dbReference type="NCBIfam" id="NF033524">
    <property type="entry name" value="lasso_PadeA_fam"/>
    <property type="match status" value="1"/>
</dbReference>
<dbReference type="InterPro" id="IPR049825">
    <property type="entry name" value="Lasso_PadeA-like"/>
</dbReference>
<dbReference type="RefSeq" id="WP_191816781.1">
    <property type="nucleotide sequence ID" value="NZ_JACSQT010000012.1"/>
</dbReference>
<reference evidence="2 3" key="1">
    <citation type="submission" date="2020-08" db="EMBL/GenBank/DDBJ databases">
        <title>A Genomic Blueprint of the Chicken Gut Microbiome.</title>
        <authorList>
            <person name="Gilroy R."/>
            <person name="Ravi A."/>
            <person name="Getino M."/>
            <person name="Pursley I."/>
            <person name="Horton D.L."/>
            <person name="Alikhan N.-F."/>
            <person name="Baker D."/>
            <person name="Gharbi K."/>
            <person name="Hall N."/>
            <person name="Watson M."/>
            <person name="Adriaenssens E.M."/>
            <person name="Foster-Nyarko E."/>
            <person name="Jarju S."/>
            <person name="Secka A."/>
            <person name="Antonio M."/>
            <person name="Oren A."/>
            <person name="Chaudhuri R."/>
            <person name="La Ragione R.M."/>
            <person name="Hildebrand F."/>
            <person name="Pallen M.J."/>
        </authorList>
    </citation>
    <scope>NUCLEOTIDE SEQUENCE [LARGE SCALE GENOMIC DNA]</scope>
    <source>
        <strain evidence="2 3">Sa5YUA1</strain>
    </source>
</reference>
<dbReference type="EMBL" id="JACSQT010000012">
    <property type="protein sequence ID" value="MBD7939078.1"/>
    <property type="molecule type" value="Genomic_DNA"/>
</dbReference>
<proteinExistence type="predicted"/>
<name>A0ABR8QU65_9BACI</name>
<gene>
    <name evidence="2" type="ORF">H9655_18740</name>
</gene>
<feature type="compositionally biased region" description="Acidic residues" evidence="1">
    <location>
        <begin position="35"/>
        <end position="44"/>
    </location>
</feature>
<accession>A0ABR8QU65</accession>
<evidence type="ECO:0000313" key="2">
    <source>
        <dbReference type="EMBL" id="MBD7939078.1"/>
    </source>
</evidence>
<protein>
    <submittedName>
        <fullName evidence="2">Paeninodin family lasso peptide</fullName>
    </submittedName>
</protein>
<dbReference type="Proteomes" id="UP000657931">
    <property type="component" value="Unassembled WGS sequence"/>
</dbReference>
<feature type="region of interest" description="Disordered" evidence="1">
    <location>
        <begin position="17"/>
        <end position="44"/>
    </location>
</feature>
<keyword evidence="3" id="KW-1185">Reference proteome</keyword>
<evidence type="ECO:0000313" key="3">
    <source>
        <dbReference type="Proteomes" id="UP000657931"/>
    </source>
</evidence>
<evidence type="ECO:0000256" key="1">
    <source>
        <dbReference type="SAM" id="MobiDB-lite"/>
    </source>
</evidence>